<dbReference type="RefSeq" id="WP_057977295.1">
    <property type="nucleotide sequence ID" value="NZ_LKHP01000003.1"/>
</dbReference>
<dbReference type="Proteomes" id="UP000052015">
    <property type="component" value="Unassembled WGS sequence"/>
</dbReference>
<accession>A0A0R3JV74</accession>
<name>A0A0R3JV74_CALMK</name>
<evidence type="ECO:0000259" key="1">
    <source>
        <dbReference type="Pfam" id="PF00534"/>
    </source>
</evidence>
<evidence type="ECO:0000313" key="3">
    <source>
        <dbReference type="EMBL" id="KRQ87432.1"/>
    </source>
</evidence>
<evidence type="ECO:0000313" key="4">
    <source>
        <dbReference type="Proteomes" id="UP000052015"/>
    </source>
</evidence>
<dbReference type="PANTHER" id="PTHR12526:SF622">
    <property type="entry name" value="GLYCOSYLTRANSFERASE (GROUP I)"/>
    <property type="match status" value="1"/>
</dbReference>
<dbReference type="Pfam" id="PF13439">
    <property type="entry name" value="Glyco_transf_4"/>
    <property type="match status" value="1"/>
</dbReference>
<comment type="caution">
    <text evidence="3">The sequence shown here is derived from an EMBL/GenBank/DDBJ whole genome shotgun (WGS) entry which is preliminary data.</text>
</comment>
<gene>
    <name evidence="3" type="ORF">ABG79_00770</name>
</gene>
<dbReference type="AlphaFoldDB" id="A0A0R3JV74"/>
<evidence type="ECO:0000259" key="2">
    <source>
        <dbReference type="Pfam" id="PF13439"/>
    </source>
</evidence>
<proteinExistence type="predicted"/>
<feature type="domain" description="Glycosyl transferase family 1" evidence="1">
    <location>
        <begin position="228"/>
        <end position="390"/>
    </location>
</feature>
<dbReference type="InterPro" id="IPR001296">
    <property type="entry name" value="Glyco_trans_1"/>
</dbReference>
<reference evidence="3 4" key="1">
    <citation type="submission" date="2015-09" db="EMBL/GenBank/DDBJ databases">
        <title>Draft genome sequence of a Caloramator mitchellensis, a moderate thermophile from the Great Artesian Basin of Australia.</title>
        <authorList>
            <person name="Patel B.K."/>
        </authorList>
    </citation>
    <scope>NUCLEOTIDE SEQUENCE [LARGE SCALE GENOMIC DNA]</scope>
    <source>
        <strain evidence="3 4">VF08</strain>
    </source>
</reference>
<keyword evidence="4" id="KW-1185">Reference proteome</keyword>
<dbReference type="STRING" id="908809.ABG79_00770"/>
<dbReference type="PANTHER" id="PTHR12526">
    <property type="entry name" value="GLYCOSYLTRANSFERASE"/>
    <property type="match status" value="1"/>
</dbReference>
<dbReference type="Gene3D" id="3.40.50.2000">
    <property type="entry name" value="Glycogen Phosphorylase B"/>
    <property type="match status" value="2"/>
</dbReference>
<dbReference type="OrthoDB" id="9811902at2"/>
<dbReference type="InterPro" id="IPR028098">
    <property type="entry name" value="Glyco_trans_4-like_N"/>
</dbReference>
<feature type="domain" description="Glycosyltransferase subfamily 4-like N-terminal" evidence="2">
    <location>
        <begin position="17"/>
        <end position="204"/>
    </location>
</feature>
<dbReference type="CDD" id="cd03794">
    <property type="entry name" value="GT4_WbuB-like"/>
    <property type="match status" value="1"/>
</dbReference>
<dbReference type="Pfam" id="PF00534">
    <property type="entry name" value="Glycos_transf_1"/>
    <property type="match status" value="1"/>
</dbReference>
<sequence length="409" mass="46731">MKRIWIMNHYAVPPYIGGGTRHFDLAEELAGRGYDVTVFASSFDLKTRTERLNEGERYRIEEINGVKFFWIRTYPYKTNDYKRFLNMISFAVNSYRILSRLERPDVILASSVHPFTCISGYYLAKKFGARYIAEIRDLWPETLIDMGAMRKDSISAKVFYAIEKFIYDKAEKIIVLLPGAKDYINSVGNYGDKVEYIPNGVVVKRYDEVLQKNEKSSRVEEILIEHAGKLKAVYLGAMGPANALDVILNAAKILKDEGINNIDILLIGDGPEKEKLINMKNELGLENVSIYDPIKKYDVPFLLDGIDICLFNLKDLDVFKYGISPNKLFDYLCSAKPILFSCKAVNDIVKEANAGISIEPESPERFAAALKELANMDEHKRRELGQNGRRYVEQNHDISRLVDKLDSLF</sequence>
<keyword evidence="3" id="KW-0808">Transferase</keyword>
<protein>
    <submittedName>
        <fullName evidence="3">Putative glycosyl transferase</fullName>
    </submittedName>
</protein>
<dbReference type="EMBL" id="LKHP01000003">
    <property type="protein sequence ID" value="KRQ87432.1"/>
    <property type="molecule type" value="Genomic_DNA"/>
</dbReference>
<dbReference type="SUPFAM" id="SSF53756">
    <property type="entry name" value="UDP-Glycosyltransferase/glycogen phosphorylase"/>
    <property type="match status" value="1"/>
</dbReference>
<dbReference type="GO" id="GO:0016757">
    <property type="term" value="F:glycosyltransferase activity"/>
    <property type="evidence" value="ECO:0007669"/>
    <property type="project" value="InterPro"/>
</dbReference>
<organism evidence="3 4">
    <name type="scientific">Caloramator mitchellensis</name>
    <dbReference type="NCBI Taxonomy" id="908809"/>
    <lineage>
        <taxon>Bacteria</taxon>
        <taxon>Bacillati</taxon>
        <taxon>Bacillota</taxon>
        <taxon>Clostridia</taxon>
        <taxon>Eubacteriales</taxon>
        <taxon>Clostridiaceae</taxon>
        <taxon>Caloramator</taxon>
    </lineage>
</organism>